<reference evidence="2 3" key="1">
    <citation type="journal article" date="2012" name="Genome Biol.">
        <title>Genome and low-iron response of an oceanic diatom adapted to chronic iron limitation.</title>
        <authorList>
            <person name="Lommer M."/>
            <person name="Specht M."/>
            <person name="Roy A.S."/>
            <person name="Kraemer L."/>
            <person name="Andreson R."/>
            <person name="Gutowska M.A."/>
            <person name="Wolf J."/>
            <person name="Bergner S.V."/>
            <person name="Schilhabel M.B."/>
            <person name="Klostermeier U.C."/>
            <person name="Beiko R.G."/>
            <person name="Rosenstiel P."/>
            <person name="Hippler M."/>
            <person name="Laroche J."/>
        </authorList>
    </citation>
    <scope>NUCLEOTIDE SEQUENCE [LARGE SCALE GENOMIC DNA]</scope>
    <source>
        <strain evidence="2 3">CCMP1005</strain>
    </source>
</reference>
<proteinExistence type="predicted"/>
<sequence>MKVGELAFSLKRKVELIVESGSNRIGAYGASVELVIPQQPWCRSRSDPPSVFLTGVLTTGIPKCLNVSRVSNQGITGTTYGADGAGEDDDSIPSNEGVESGSPLRTPTGSLRRGLGRRKQHRRRVRIAGPFRHVGVPVGRRQVRGRRYGSGEGTTSSVHEPH</sequence>
<comment type="caution">
    <text evidence="2">The sequence shown here is derived from an EMBL/GenBank/DDBJ whole genome shotgun (WGS) entry which is preliminary data.</text>
</comment>
<evidence type="ECO:0000256" key="1">
    <source>
        <dbReference type="SAM" id="MobiDB-lite"/>
    </source>
</evidence>
<name>K0T8D7_THAOC</name>
<evidence type="ECO:0000313" key="2">
    <source>
        <dbReference type="EMBL" id="EJK73384.1"/>
    </source>
</evidence>
<keyword evidence="3" id="KW-1185">Reference proteome</keyword>
<dbReference type="Proteomes" id="UP000266841">
    <property type="component" value="Unassembled WGS sequence"/>
</dbReference>
<organism evidence="2 3">
    <name type="scientific">Thalassiosira oceanica</name>
    <name type="common">Marine diatom</name>
    <dbReference type="NCBI Taxonomy" id="159749"/>
    <lineage>
        <taxon>Eukaryota</taxon>
        <taxon>Sar</taxon>
        <taxon>Stramenopiles</taxon>
        <taxon>Ochrophyta</taxon>
        <taxon>Bacillariophyta</taxon>
        <taxon>Coscinodiscophyceae</taxon>
        <taxon>Thalassiosirophycidae</taxon>
        <taxon>Thalassiosirales</taxon>
        <taxon>Thalassiosiraceae</taxon>
        <taxon>Thalassiosira</taxon>
    </lineage>
</organism>
<feature type="compositionally biased region" description="Polar residues" evidence="1">
    <location>
        <begin position="153"/>
        <end position="162"/>
    </location>
</feature>
<accession>K0T8D7</accession>
<evidence type="ECO:0000313" key="3">
    <source>
        <dbReference type="Proteomes" id="UP000266841"/>
    </source>
</evidence>
<dbReference type="AlphaFoldDB" id="K0T8D7"/>
<feature type="region of interest" description="Disordered" evidence="1">
    <location>
        <begin position="75"/>
        <end position="162"/>
    </location>
</feature>
<feature type="non-terminal residue" evidence="2">
    <location>
        <position position="162"/>
    </location>
</feature>
<protein>
    <submittedName>
        <fullName evidence="2">Uncharacterized protein</fullName>
    </submittedName>
</protein>
<gene>
    <name evidence="2" type="ORF">THAOC_04993</name>
</gene>
<dbReference type="EMBL" id="AGNL01004540">
    <property type="protein sequence ID" value="EJK73384.1"/>
    <property type="molecule type" value="Genomic_DNA"/>
</dbReference>
<feature type="compositionally biased region" description="Basic residues" evidence="1">
    <location>
        <begin position="114"/>
        <end position="126"/>
    </location>
</feature>